<proteinExistence type="predicted"/>
<protein>
    <submittedName>
        <fullName evidence="2">Uncharacterized protein TCIL3000_8_1510</fullName>
    </submittedName>
</protein>
<feature type="compositionally biased region" description="Basic residues" evidence="1">
    <location>
        <begin position="86"/>
        <end position="101"/>
    </location>
</feature>
<evidence type="ECO:0000256" key="1">
    <source>
        <dbReference type="SAM" id="MobiDB-lite"/>
    </source>
</evidence>
<dbReference type="EMBL" id="HE575321">
    <property type="protein sequence ID" value="CCC91934.1"/>
    <property type="molecule type" value="Genomic_DNA"/>
</dbReference>
<dbReference type="AlphaFoldDB" id="G0URC2"/>
<dbReference type="VEuPathDB" id="TriTrypDB:TcIL3000_8_1510"/>
<sequence>MFLLKIPLPCAPAHPSQPYARSGRFSAHVLVTSLVSPRMYSSHIFLFAYPSDLSISSFDALQNQSFFPFKRTRNRTPRQTVGSQHSKIKRKRVKRKVAERREKRRSVSVTRCFAHFRVCLGSCLIAFSFRETSTCFGQFILDRGSLPPIFRRVTL</sequence>
<gene>
    <name evidence="2" type="ORF">TCIL3000_8_1510</name>
</gene>
<reference evidence="2" key="1">
    <citation type="journal article" date="2012" name="Proc. Natl. Acad. Sci. U.S.A.">
        <title>Antigenic diversity is generated by distinct evolutionary mechanisms in African trypanosome species.</title>
        <authorList>
            <person name="Jackson A.P."/>
            <person name="Berry A."/>
            <person name="Aslett M."/>
            <person name="Allison H.C."/>
            <person name="Burton P."/>
            <person name="Vavrova-Anderson J."/>
            <person name="Brown R."/>
            <person name="Browne H."/>
            <person name="Corton N."/>
            <person name="Hauser H."/>
            <person name="Gamble J."/>
            <person name="Gilderthorp R."/>
            <person name="Marcello L."/>
            <person name="McQuillan J."/>
            <person name="Otto T.D."/>
            <person name="Quail M.A."/>
            <person name="Sanders M.J."/>
            <person name="van Tonder A."/>
            <person name="Ginger M.L."/>
            <person name="Field M.C."/>
            <person name="Barry J.D."/>
            <person name="Hertz-Fowler C."/>
            <person name="Berriman M."/>
        </authorList>
    </citation>
    <scope>NUCLEOTIDE SEQUENCE</scope>
    <source>
        <strain evidence="2">IL3000</strain>
    </source>
</reference>
<organism evidence="2">
    <name type="scientific">Trypanosoma congolense (strain IL3000)</name>
    <dbReference type="NCBI Taxonomy" id="1068625"/>
    <lineage>
        <taxon>Eukaryota</taxon>
        <taxon>Discoba</taxon>
        <taxon>Euglenozoa</taxon>
        <taxon>Kinetoplastea</taxon>
        <taxon>Metakinetoplastina</taxon>
        <taxon>Trypanosomatida</taxon>
        <taxon>Trypanosomatidae</taxon>
        <taxon>Trypanosoma</taxon>
        <taxon>Nannomonas</taxon>
    </lineage>
</organism>
<evidence type="ECO:0000313" key="2">
    <source>
        <dbReference type="EMBL" id="CCC91934.1"/>
    </source>
</evidence>
<feature type="region of interest" description="Disordered" evidence="1">
    <location>
        <begin position="81"/>
        <end position="101"/>
    </location>
</feature>
<accession>G0URC2</accession>
<name>G0URC2_TRYCI</name>